<gene>
    <name evidence="3" type="ORF">GCM10011333_09460</name>
</gene>
<evidence type="ECO:0000256" key="1">
    <source>
        <dbReference type="SAM" id="Phobius"/>
    </source>
</evidence>
<feature type="chain" id="PRO_5035298454" description="Transporter family-2 protein" evidence="2">
    <location>
        <begin position="22"/>
        <end position="326"/>
    </location>
</feature>
<reference evidence="3" key="1">
    <citation type="journal article" date="2014" name="Int. J. Syst. Evol. Microbiol.">
        <title>Complete genome sequence of Corynebacterium casei LMG S-19264T (=DSM 44701T), isolated from a smear-ripened cheese.</title>
        <authorList>
            <consortium name="US DOE Joint Genome Institute (JGI-PGF)"/>
            <person name="Walter F."/>
            <person name="Albersmeier A."/>
            <person name="Kalinowski J."/>
            <person name="Ruckert C."/>
        </authorList>
    </citation>
    <scope>NUCLEOTIDE SEQUENCE</scope>
    <source>
        <strain evidence="3">CGMCC 1.12785</strain>
    </source>
</reference>
<name>A0A8J2TWM3_9MICO</name>
<dbReference type="PANTHER" id="PTHR34821:SF2">
    <property type="entry name" value="INNER MEMBRANE PROTEIN YDCZ"/>
    <property type="match status" value="1"/>
</dbReference>
<proteinExistence type="predicted"/>
<keyword evidence="1" id="KW-0472">Membrane</keyword>
<evidence type="ECO:0000256" key="2">
    <source>
        <dbReference type="SAM" id="SignalP"/>
    </source>
</evidence>
<feature type="transmembrane region" description="Helical" evidence="1">
    <location>
        <begin position="105"/>
        <end position="126"/>
    </location>
</feature>
<feature type="transmembrane region" description="Helical" evidence="1">
    <location>
        <begin position="78"/>
        <end position="99"/>
    </location>
</feature>
<organism evidence="3 4">
    <name type="scientific">Sediminivirga luteola</name>
    <dbReference type="NCBI Taxonomy" id="1774748"/>
    <lineage>
        <taxon>Bacteria</taxon>
        <taxon>Bacillati</taxon>
        <taxon>Actinomycetota</taxon>
        <taxon>Actinomycetes</taxon>
        <taxon>Micrococcales</taxon>
        <taxon>Brevibacteriaceae</taxon>
        <taxon>Sediminivirga</taxon>
    </lineage>
</organism>
<feature type="signal peptide" evidence="2">
    <location>
        <begin position="1"/>
        <end position="21"/>
    </location>
</feature>
<keyword evidence="1" id="KW-0812">Transmembrane</keyword>
<feature type="transmembrane region" description="Helical" evidence="1">
    <location>
        <begin position="201"/>
        <end position="223"/>
    </location>
</feature>
<dbReference type="EMBL" id="BMFY01000003">
    <property type="protein sequence ID" value="GGA08656.1"/>
    <property type="molecule type" value="Genomic_DNA"/>
</dbReference>
<accession>A0A8J2TWM3</accession>
<sequence>MNSRVLLFPLVLSAVAGAATALQSAANGALGTVLGSPAIAALWSFGSGLAIVTVIVLCSARSRQAMGRLYRGLWRREFSLVLSLGGVVGAFLVAVQAFVVPHLGVALSTIAIIAGNVTAANVVDWIGFGPGRARRPAAGRLAGSVLIIAAVVVSSGHRLGDGEGGLWLAALPFAAGFAMAFQQAANGRVRAFCGDAMTTTFNNFFVGTAALAGLVGIMLLAGHRPSGDLPGLADWWMLTGGALGVGFIAVAAAIVAQLGVLLMGLGNVFGQLFASLAMDAVIPHVGATVTWWTVAGVLLALVGMVIASLPGGRRRGGGRRMLPLDE</sequence>
<dbReference type="PANTHER" id="PTHR34821">
    <property type="entry name" value="INNER MEMBRANE PROTEIN YDCZ"/>
    <property type="match status" value="1"/>
</dbReference>
<dbReference type="RefSeq" id="WP_188549774.1">
    <property type="nucleotide sequence ID" value="NZ_BMFY01000003.1"/>
</dbReference>
<dbReference type="InterPro" id="IPR006750">
    <property type="entry name" value="YdcZ"/>
</dbReference>
<evidence type="ECO:0008006" key="5">
    <source>
        <dbReference type="Google" id="ProtNLM"/>
    </source>
</evidence>
<dbReference type="Pfam" id="PF04657">
    <property type="entry name" value="DMT_YdcZ"/>
    <property type="match status" value="2"/>
</dbReference>
<reference evidence="3" key="2">
    <citation type="submission" date="2020-09" db="EMBL/GenBank/DDBJ databases">
        <authorList>
            <person name="Sun Q."/>
            <person name="Zhou Y."/>
        </authorList>
    </citation>
    <scope>NUCLEOTIDE SEQUENCE</scope>
    <source>
        <strain evidence="3">CGMCC 1.12785</strain>
    </source>
</reference>
<evidence type="ECO:0000313" key="3">
    <source>
        <dbReference type="EMBL" id="GGA08656.1"/>
    </source>
</evidence>
<evidence type="ECO:0000313" key="4">
    <source>
        <dbReference type="Proteomes" id="UP000616114"/>
    </source>
</evidence>
<feature type="transmembrane region" description="Helical" evidence="1">
    <location>
        <begin position="291"/>
        <end position="311"/>
    </location>
</feature>
<dbReference type="Proteomes" id="UP000616114">
    <property type="component" value="Unassembled WGS sequence"/>
</dbReference>
<feature type="transmembrane region" description="Helical" evidence="1">
    <location>
        <begin position="138"/>
        <end position="158"/>
    </location>
</feature>
<feature type="transmembrane region" description="Helical" evidence="1">
    <location>
        <begin position="235"/>
        <end position="256"/>
    </location>
</feature>
<comment type="caution">
    <text evidence="3">The sequence shown here is derived from an EMBL/GenBank/DDBJ whole genome shotgun (WGS) entry which is preliminary data.</text>
</comment>
<keyword evidence="4" id="KW-1185">Reference proteome</keyword>
<feature type="transmembrane region" description="Helical" evidence="1">
    <location>
        <begin position="38"/>
        <end position="58"/>
    </location>
</feature>
<feature type="transmembrane region" description="Helical" evidence="1">
    <location>
        <begin position="268"/>
        <end position="285"/>
    </location>
</feature>
<protein>
    <recommendedName>
        <fullName evidence="5">Transporter family-2 protein</fullName>
    </recommendedName>
</protein>
<dbReference type="AlphaFoldDB" id="A0A8J2TWM3"/>
<dbReference type="GO" id="GO:0005886">
    <property type="term" value="C:plasma membrane"/>
    <property type="evidence" value="ECO:0007669"/>
    <property type="project" value="TreeGrafter"/>
</dbReference>
<feature type="transmembrane region" description="Helical" evidence="1">
    <location>
        <begin position="164"/>
        <end position="181"/>
    </location>
</feature>
<keyword evidence="2" id="KW-0732">Signal</keyword>
<keyword evidence="1" id="KW-1133">Transmembrane helix</keyword>